<evidence type="ECO:0000313" key="1">
    <source>
        <dbReference type="EMBL" id="KIJ15742.1"/>
    </source>
</evidence>
<accession>A0A0C9U8N0</accession>
<dbReference type="AlphaFoldDB" id="A0A0C9U8N0"/>
<gene>
    <name evidence="1" type="ORF">PAXINDRAFT_114105</name>
</gene>
<evidence type="ECO:0008006" key="3">
    <source>
        <dbReference type="Google" id="ProtNLM"/>
    </source>
</evidence>
<name>A0A0C9U8N0_PAXIN</name>
<sequence>MFTPLYLQILSRAPVYELIFASLSPRSLFRTALTCRAAYLAVAAFKHRAFNINRHLSRFFSDPFAFRSLQAKTSTLISGSNALQFLDRTFYPESDLDLYTHPGHAFEVARFLDESEGYHFVPRDDQEQDWREEIKESWDGTQKRLQTVNQMGGPVTYPLSGINAVYTFQMARSGDQEALTVQIIDALGSPLQVILSFHSTCVMNFITSDSAYSLYPRATFEDRCSLGMPNSRSLIEKVVQKYVRRGWRIYFMPTPFDSANPTKPPFMLDSARWVCDKHTWVLPLDMTGVKERLPLSPASAPLTCDPVRYNGWRLKPPELLLKGYECSYSALQTTIFRYNYVIPDRDEELFRRLRIWANEQARLSHSQLSKADWVWFDADIPSFLAHVC</sequence>
<evidence type="ECO:0000313" key="2">
    <source>
        <dbReference type="Proteomes" id="UP000053647"/>
    </source>
</evidence>
<protein>
    <recommendedName>
        <fullName evidence="3">F-box domain-containing protein</fullName>
    </recommendedName>
</protein>
<dbReference type="OrthoDB" id="3041043at2759"/>
<proteinExistence type="predicted"/>
<dbReference type="HOGENOM" id="CLU_036419_2_1_1"/>
<organism evidence="1 2">
    <name type="scientific">Paxillus involutus ATCC 200175</name>
    <dbReference type="NCBI Taxonomy" id="664439"/>
    <lineage>
        <taxon>Eukaryota</taxon>
        <taxon>Fungi</taxon>
        <taxon>Dikarya</taxon>
        <taxon>Basidiomycota</taxon>
        <taxon>Agaricomycotina</taxon>
        <taxon>Agaricomycetes</taxon>
        <taxon>Agaricomycetidae</taxon>
        <taxon>Boletales</taxon>
        <taxon>Paxilineae</taxon>
        <taxon>Paxillaceae</taxon>
        <taxon>Paxillus</taxon>
    </lineage>
</organism>
<keyword evidence="2" id="KW-1185">Reference proteome</keyword>
<dbReference type="Proteomes" id="UP000053647">
    <property type="component" value="Unassembled WGS sequence"/>
</dbReference>
<reference evidence="1 2" key="1">
    <citation type="submission" date="2014-06" db="EMBL/GenBank/DDBJ databases">
        <authorList>
            <consortium name="DOE Joint Genome Institute"/>
            <person name="Kuo A."/>
            <person name="Kohler A."/>
            <person name="Nagy L.G."/>
            <person name="Floudas D."/>
            <person name="Copeland A."/>
            <person name="Barry K.W."/>
            <person name="Cichocki N."/>
            <person name="Veneault-Fourrey C."/>
            <person name="LaButti K."/>
            <person name="Lindquist E.A."/>
            <person name="Lipzen A."/>
            <person name="Lundell T."/>
            <person name="Morin E."/>
            <person name="Murat C."/>
            <person name="Sun H."/>
            <person name="Tunlid A."/>
            <person name="Henrissat B."/>
            <person name="Grigoriev I.V."/>
            <person name="Hibbett D.S."/>
            <person name="Martin F."/>
            <person name="Nordberg H.P."/>
            <person name="Cantor M.N."/>
            <person name="Hua S.X."/>
        </authorList>
    </citation>
    <scope>NUCLEOTIDE SEQUENCE [LARGE SCALE GENOMIC DNA]</scope>
    <source>
        <strain evidence="1 2">ATCC 200175</strain>
    </source>
</reference>
<reference evidence="2" key="2">
    <citation type="submission" date="2015-01" db="EMBL/GenBank/DDBJ databases">
        <title>Evolutionary Origins and Diversification of the Mycorrhizal Mutualists.</title>
        <authorList>
            <consortium name="DOE Joint Genome Institute"/>
            <consortium name="Mycorrhizal Genomics Consortium"/>
            <person name="Kohler A."/>
            <person name="Kuo A."/>
            <person name="Nagy L.G."/>
            <person name="Floudas D."/>
            <person name="Copeland A."/>
            <person name="Barry K.W."/>
            <person name="Cichocki N."/>
            <person name="Veneault-Fourrey C."/>
            <person name="LaButti K."/>
            <person name="Lindquist E.A."/>
            <person name="Lipzen A."/>
            <person name="Lundell T."/>
            <person name="Morin E."/>
            <person name="Murat C."/>
            <person name="Riley R."/>
            <person name="Ohm R."/>
            <person name="Sun H."/>
            <person name="Tunlid A."/>
            <person name="Henrissat B."/>
            <person name="Grigoriev I.V."/>
            <person name="Hibbett D.S."/>
            <person name="Martin F."/>
        </authorList>
    </citation>
    <scope>NUCLEOTIDE SEQUENCE [LARGE SCALE GENOMIC DNA]</scope>
    <source>
        <strain evidence="2">ATCC 200175</strain>
    </source>
</reference>
<dbReference type="EMBL" id="KN819335">
    <property type="protein sequence ID" value="KIJ15742.1"/>
    <property type="molecule type" value="Genomic_DNA"/>
</dbReference>